<feature type="region of interest" description="Disordered" evidence="4">
    <location>
        <begin position="1"/>
        <end position="20"/>
    </location>
</feature>
<evidence type="ECO:0000259" key="6">
    <source>
        <dbReference type="PROSITE" id="PS50110"/>
    </source>
</evidence>
<evidence type="ECO:0000313" key="7">
    <source>
        <dbReference type="EMBL" id="SHJ43999.1"/>
    </source>
</evidence>
<accession>A0A1M6JBB0</accession>
<dbReference type="Pfam" id="PF00196">
    <property type="entry name" value="GerE"/>
    <property type="match status" value="1"/>
</dbReference>
<evidence type="ECO:0000313" key="8">
    <source>
        <dbReference type="Proteomes" id="UP000189935"/>
    </source>
</evidence>
<dbReference type="PANTHER" id="PTHR45566:SF2">
    <property type="entry name" value="NARL SUBFAMILY"/>
    <property type="match status" value="1"/>
</dbReference>
<protein>
    <submittedName>
        <fullName evidence="7">Two component transcriptional regulator, LuxR family</fullName>
    </submittedName>
</protein>
<dbReference type="InterPro" id="IPR016032">
    <property type="entry name" value="Sig_transdc_resp-reg_C-effctor"/>
</dbReference>
<dbReference type="InterPro" id="IPR011006">
    <property type="entry name" value="CheY-like_superfamily"/>
</dbReference>
<dbReference type="CDD" id="cd17535">
    <property type="entry name" value="REC_NarL-like"/>
    <property type="match status" value="1"/>
</dbReference>
<evidence type="ECO:0000259" key="5">
    <source>
        <dbReference type="PROSITE" id="PS50043"/>
    </source>
</evidence>
<dbReference type="InterPro" id="IPR000792">
    <property type="entry name" value="Tscrpt_reg_LuxR_C"/>
</dbReference>
<dbReference type="SMART" id="SM00448">
    <property type="entry name" value="REC"/>
    <property type="match status" value="1"/>
</dbReference>
<evidence type="ECO:0000256" key="4">
    <source>
        <dbReference type="SAM" id="MobiDB-lite"/>
    </source>
</evidence>
<reference evidence="7 8" key="1">
    <citation type="submission" date="2016-11" db="EMBL/GenBank/DDBJ databases">
        <authorList>
            <person name="Jaros S."/>
            <person name="Januszkiewicz K."/>
            <person name="Wedrychowicz H."/>
        </authorList>
    </citation>
    <scope>NUCLEOTIDE SEQUENCE [LARGE SCALE GENOMIC DNA]</scope>
    <source>
        <strain evidence="7 8">GAS499</strain>
    </source>
</reference>
<dbReference type="Pfam" id="PF00072">
    <property type="entry name" value="Response_reg"/>
    <property type="match status" value="1"/>
</dbReference>
<dbReference type="InterPro" id="IPR001789">
    <property type="entry name" value="Sig_transdc_resp-reg_receiver"/>
</dbReference>
<dbReference type="InterPro" id="IPR058245">
    <property type="entry name" value="NreC/VraR/RcsB-like_REC"/>
</dbReference>
<dbReference type="PANTHER" id="PTHR45566">
    <property type="entry name" value="HTH-TYPE TRANSCRIPTIONAL REGULATOR YHJB-RELATED"/>
    <property type="match status" value="1"/>
</dbReference>
<gene>
    <name evidence="7" type="ORF">SAMN05444159_0623</name>
</gene>
<feature type="domain" description="HTH luxR-type" evidence="5">
    <location>
        <begin position="153"/>
        <end position="218"/>
    </location>
</feature>
<dbReference type="RefSeq" id="WP_172841954.1">
    <property type="nucleotide sequence ID" value="NZ_LT670844.1"/>
</dbReference>
<organism evidence="7 8">
    <name type="scientific">Bradyrhizobium lablabi</name>
    <dbReference type="NCBI Taxonomy" id="722472"/>
    <lineage>
        <taxon>Bacteria</taxon>
        <taxon>Pseudomonadati</taxon>
        <taxon>Pseudomonadota</taxon>
        <taxon>Alphaproteobacteria</taxon>
        <taxon>Hyphomicrobiales</taxon>
        <taxon>Nitrobacteraceae</taxon>
        <taxon>Bradyrhizobium</taxon>
    </lineage>
</organism>
<feature type="modified residue" description="4-aspartylphosphate" evidence="3">
    <location>
        <position position="71"/>
    </location>
</feature>
<evidence type="ECO:0000256" key="2">
    <source>
        <dbReference type="ARBA" id="ARBA00023125"/>
    </source>
</evidence>
<evidence type="ECO:0000256" key="3">
    <source>
        <dbReference type="PROSITE-ProRule" id="PRU00169"/>
    </source>
</evidence>
<dbReference type="SUPFAM" id="SSF46894">
    <property type="entry name" value="C-terminal effector domain of the bipartite response regulators"/>
    <property type="match status" value="1"/>
</dbReference>
<dbReference type="CDD" id="cd06170">
    <property type="entry name" value="LuxR_C_like"/>
    <property type="match status" value="1"/>
</dbReference>
<evidence type="ECO:0000256" key="1">
    <source>
        <dbReference type="ARBA" id="ARBA00022553"/>
    </source>
</evidence>
<dbReference type="EMBL" id="LT670844">
    <property type="protein sequence ID" value="SHJ43999.1"/>
    <property type="molecule type" value="Genomic_DNA"/>
</dbReference>
<dbReference type="PROSITE" id="PS50043">
    <property type="entry name" value="HTH_LUXR_2"/>
    <property type="match status" value="1"/>
</dbReference>
<dbReference type="GO" id="GO:0003677">
    <property type="term" value="F:DNA binding"/>
    <property type="evidence" value="ECO:0007669"/>
    <property type="project" value="UniProtKB-KW"/>
</dbReference>
<dbReference type="PROSITE" id="PS00622">
    <property type="entry name" value="HTH_LUXR_1"/>
    <property type="match status" value="1"/>
</dbReference>
<sequence>MVASTSRVPRDTDKTPRRNSVVIGDRNPVFLCGLASVLQTEDDFVVVASCQDETECVEAIRSHSPSLALLDMSLADLSGLPVLAVVRTEALPTRVVFLSSSATDPATAFSMGASGVLPKDGTPQSLVRWLRQIMSGQQLVPRAVRNTRVRGEPDESVVALTAREGQIIELVSTGLSNREVGKRLHISEGTIKVHLHHIFQKLSIRNRTVLANIGRMRPADSR</sequence>
<keyword evidence="1 3" id="KW-0597">Phosphoprotein</keyword>
<proteinExistence type="predicted"/>
<dbReference type="Gene3D" id="3.40.50.2300">
    <property type="match status" value="1"/>
</dbReference>
<dbReference type="GO" id="GO:0006355">
    <property type="term" value="P:regulation of DNA-templated transcription"/>
    <property type="evidence" value="ECO:0007669"/>
    <property type="project" value="InterPro"/>
</dbReference>
<dbReference type="InterPro" id="IPR051015">
    <property type="entry name" value="EvgA-like"/>
</dbReference>
<dbReference type="SUPFAM" id="SSF52172">
    <property type="entry name" value="CheY-like"/>
    <property type="match status" value="1"/>
</dbReference>
<dbReference type="AlphaFoldDB" id="A0A1M6JBB0"/>
<dbReference type="Proteomes" id="UP000189935">
    <property type="component" value="Chromosome I"/>
</dbReference>
<keyword evidence="2" id="KW-0238">DNA-binding</keyword>
<dbReference type="GO" id="GO:0000160">
    <property type="term" value="P:phosphorelay signal transduction system"/>
    <property type="evidence" value="ECO:0007669"/>
    <property type="project" value="InterPro"/>
</dbReference>
<dbReference type="PRINTS" id="PR00038">
    <property type="entry name" value="HTHLUXR"/>
</dbReference>
<name>A0A1M6JBB0_9BRAD</name>
<feature type="domain" description="Response regulatory" evidence="6">
    <location>
        <begin position="20"/>
        <end position="134"/>
    </location>
</feature>
<dbReference type="PROSITE" id="PS50110">
    <property type="entry name" value="RESPONSE_REGULATORY"/>
    <property type="match status" value="1"/>
</dbReference>
<dbReference type="SMART" id="SM00421">
    <property type="entry name" value="HTH_LUXR"/>
    <property type="match status" value="1"/>
</dbReference>